<evidence type="ECO:0000313" key="1">
    <source>
        <dbReference type="EMBL" id="KAI6093638.1"/>
    </source>
</evidence>
<organism evidence="1 2">
    <name type="scientific">Hypoxylon rubiginosum</name>
    <dbReference type="NCBI Taxonomy" id="110542"/>
    <lineage>
        <taxon>Eukaryota</taxon>
        <taxon>Fungi</taxon>
        <taxon>Dikarya</taxon>
        <taxon>Ascomycota</taxon>
        <taxon>Pezizomycotina</taxon>
        <taxon>Sordariomycetes</taxon>
        <taxon>Xylariomycetidae</taxon>
        <taxon>Xylariales</taxon>
        <taxon>Hypoxylaceae</taxon>
        <taxon>Hypoxylon</taxon>
    </lineage>
</organism>
<dbReference type="Proteomes" id="UP001497680">
    <property type="component" value="Unassembled WGS sequence"/>
</dbReference>
<protein>
    <submittedName>
        <fullName evidence="1">Uncharacterized protein</fullName>
    </submittedName>
</protein>
<proteinExistence type="predicted"/>
<gene>
    <name evidence="1" type="ORF">F4821DRAFT_252640</name>
</gene>
<sequence length="590" mass="66114">MSTPTADGTTPAGDGTATRPFIYNLPLDIVYQWTMLLYRDDPTCLVQLANGLPEIFFQQNFDLAKLDIYHQVRANTPAAPGLDPLLPIFFHNRYTKLPVIRHCLDLLVAESPDAINGIFPSGRTVMPFIHTAVRAGRSDVIQLILMRHGAQVRHNIVHQVLNSVHTCRDAGKPHIPPCVGALGNVFHHCDVASHAAITWYETQGNATVRNGIEESAILLINAGQHPTIHQGNGIVLMSIQRALRAGMINWARAVIHATLALPADNSERQRLLGHAALPTIFRQALQISYATDFLRYLTEQADDNPVALVHGDDNYLVLCLPARGNLVTDPANPLRLRNMPNALLVLRQMMFEAEKFEGGYQVLAEQLTGAGRVIKSATENALHDYFLTELEAIDLVTANITEIQEPLKTRVNRHVDDMFQMGLTSYGEGIVNVRYLIQNRNFWTTGCLAAAIDSRNIDALNEILPYWTSYPGQLRAAMQFPNFYVPDSVRTQASYLSPLARCVQLMWIPGIIRLLSQGIPLSDINPQYWAQFTLNLDLDYNRLRASQVTIRWFVFVYYGWVPRTMTEQQIAATIARDVPNLINVVNYQPL</sequence>
<keyword evidence="2" id="KW-1185">Reference proteome</keyword>
<name>A0ACC0DM17_9PEZI</name>
<reference evidence="1 2" key="1">
    <citation type="journal article" date="2022" name="New Phytol.">
        <title>Ecological generalism drives hyperdiversity of secondary metabolite gene clusters in xylarialean endophytes.</title>
        <authorList>
            <person name="Franco M.E.E."/>
            <person name="Wisecaver J.H."/>
            <person name="Arnold A.E."/>
            <person name="Ju Y.M."/>
            <person name="Slot J.C."/>
            <person name="Ahrendt S."/>
            <person name="Moore L.P."/>
            <person name="Eastman K.E."/>
            <person name="Scott K."/>
            <person name="Konkel Z."/>
            <person name="Mondo S.J."/>
            <person name="Kuo A."/>
            <person name="Hayes R.D."/>
            <person name="Haridas S."/>
            <person name="Andreopoulos B."/>
            <person name="Riley R."/>
            <person name="LaButti K."/>
            <person name="Pangilinan J."/>
            <person name="Lipzen A."/>
            <person name="Amirebrahimi M."/>
            <person name="Yan J."/>
            <person name="Adam C."/>
            <person name="Keymanesh K."/>
            <person name="Ng V."/>
            <person name="Louie K."/>
            <person name="Northen T."/>
            <person name="Drula E."/>
            <person name="Henrissat B."/>
            <person name="Hsieh H.M."/>
            <person name="Youens-Clark K."/>
            <person name="Lutzoni F."/>
            <person name="Miadlikowska J."/>
            <person name="Eastwood D.C."/>
            <person name="Hamelin R.C."/>
            <person name="Grigoriev I.V."/>
            <person name="U'Ren J.M."/>
        </authorList>
    </citation>
    <scope>NUCLEOTIDE SEQUENCE [LARGE SCALE GENOMIC DNA]</scope>
    <source>
        <strain evidence="1 2">ER1909</strain>
    </source>
</reference>
<dbReference type="EMBL" id="MU394280">
    <property type="protein sequence ID" value="KAI6093638.1"/>
    <property type="molecule type" value="Genomic_DNA"/>
</dbReference>
<accession>A0ACC0DM17</accession>
<evidence type="ECO:0000313" key="2">
    <source>
        <dbReference type="Proteomes" id="UP001497680"/>
    </source>
</evidence>
<comment type="caution">
    <text evidence="1">The sequence shown here is derived from an EMBL/GenBank/DDBJ whole genome shotgun (WGS) entry which is preliminary data.</text>
</comment>